<gene>
    <name evidence="6" type="ORF">DDW05_02280</name>
</gene>
<dbReference type="EMBL" id="QEFH01000017">
    <property type="protein sequence ID" value="PVU70813.1"/>
    <property type="molecule type" value="Genomic_DNA"/>
</dbReference>
<evidence type="ECO:0000313" key="7">
    <source>
        <dbReference type="Proteomes" id="UP000245908"/>
    </source>
</evidence>
<dbReference type="SUPFAM" id="SSF55159">
    <property type="entry name" value="eIF1-like"/>
    <property type="match status" value="1"/>
</dbReference>
<dbReference type="InterPro" id="IPR036877">
    <property type="entry name" value="SUI1_dom_sf"/>
</dbReference>
<dbReference type="GO" id="GO:0002188">
    <property type="term" value="P:translation reinitiation"/>
    <property type="evidence" value="ECO:0007669"/>
    <property type="project" value="UniProtKB-UniRule"/>
</dbReference>
<dbReference type="PROSITE" id="PS50296">
    <property type="entry name" value="SUI1"/>
    <property type="match status" value="1"/>
</dbReference>
<comment type="caution">
    <text evidence="6">The sequence shown here is derived from an EMBL/GenBank/DDBJ whole genome shotgun (WGS) entry which is preliminary data.</text>
</comment>
<dbReference type="GO" id="GO:0003743">
    <property type="term" value="F:translation initiation factor activity"/>
    <property type="evidence" value="ECO:0007669"/>
    <property type="project" value="UniProtKB-UniRule"/>
</dbReference>
<dbReference type="AlphaFoldDB" id="A0A2T9WSJ0"/>
<evidence type="ECO:0000256" key="3">
    <source>
        <dbReference type="ARBA" id="ARBA00022917"/>
    </source>
</evidence>
<evidence type="ECO:0000256" key="1">
    <source>
        <dbReference type="ARBA" id="ARBA00005422"/>
    </source>
</evidence>
<comment type="similarity">
    <text evidence="1 4">Belongs to the SUI1 family.</text>
</comment>
<dbReference type="CDD" id="cd11567">
    <property type="entry name" value="YciH_like"/>
    <property type="match status" value="1"/>
</dbReference>
<dbReference type="NCBIfam" id="NF002096">
    <property type="entry name" value="PRK00939.1"/>
    <property type="match status" value="1"/>
</dbReference>
<dbReference type="InterPro" id="IPR005872">
    <property type="entry name" value="SUI1_arc_bac"/>
</dbReference>
<proteinExistence type="inferred from homology"/>
<dbReference type="InterPro" id="IPR050318">
    <property type="entry name" value="DENR/SUI1_TIF"/>
</dbReference>
<dbReference type="Gene3D" id="3.30.780.10">
    <property type="entry name" value="SUI1-like domain"/>
    <property type="match status" value="1"/>
</dbReference>
<name>A0A2T9WSJ0_NANST</name>
<feature type="domain" description="SUI1" evidence="5">
    <location>
        <begin position="27"/>
        <end position="91"/>
    </location>
</feature>
<organism evidence="6 7">
    <name type="scientific">Nanobsidianus stetteri</name>
    <dbReference type="NCBI Taxonomy" id="1294122"/>
    <lineage>
        <taxon>Archaea</taxon>
        <taxon>Nanobdellota</taxon>
        <taxon>Candidatus Nanoarchaeia</taxon>
        <taxon>Nanoarchaeales</taxon>
        <taxon>Nanopusillaceae</taxon>
        <taxon>Candidatus Nanobsidianus</taxon>
    </lineage>
</organism>
<protein>
    <recommendedName>
        <fullName evidence="4">Protein translation factor SUI1 homolog</fullName>
    </recommendedName>
</protein>
<dbReference type="GO" id="GO:0003729">
    <property type="term" value="F:mRNA binding"/>
    <property type="evidence" value="ECO:0007669"/>
    <property type="project" value="TreeGrafter"/>
</dbReference>
<reference evidence="6 7" key="1">
    <citation type="journal article" date="2015" name="Appl. Environ. Microbiol.">
        <title>Nanoarchaeota, Their Sulfolobales Host, and Nanoarchaeota Virus Distribution across Yellowstone National Park Hot Springs.</title>
        <authorList>
            <person name="Munson-McGee J.H."/>
            <person name="Field E.K."/>
            <person name="Bateson M."/>
            <person name="Rooney C."/>
            <person name="Stepanauskas R."/>
            <person name="Young M.J."/>
        </authorList>
    </citation>
    <scope>NUCLEOTIDE SEQUENCE [LARGE SCALE GENOMIC DNA]</scope>
    <source>
        <strain evidence="6">SCGC AB-777_O03</strain>
    </source>
</reference>
<dbReference type="GO" id="GO:0001731">
    <property type="term" value="P:formation of translation preinitiation complex"/>
    <property type="evidence" value="ECO:0007669"/>
    <property type="project" value="UniProtKB-UniRule"/>
</dbReference>
<evidence type="ECO:0000256" key="4">
    <source>
        <dbReference type="PIRNR" id="PIRNR037511"/>
    </source>
</evidence>
<evidence type="ECO:0000256" key="2">
    <source>
        <dbReference type="ARBA" id="ARBA00022845"/>
    </source>
</evidence>
<keyword evidence="2 4" id="KW-0810">Translation regulation</keyword>
<dbReference type="Pfam" id="PF01253">
    <property type="entry name" value="SUI1"/>
    <property type="match status" value="1"/>
</dbReference>
<dbReference type="PIRSF" id="PIRSF037511">
    <property type="entry name" value="Transl_init_SUI1_pro"/>
    <property type="match status" value="1"/>
</dbReference>
<dbReference type="GO" id="GO:0006417">
    <property type="term" value="P:regulation of translation"/>
    <property type="evidence" value="ECO:0007669"/>
    <property type="project" value="UniProtKB-KW"/>
</dbReference>
<keyword evidence="3 4" id="KW-0648">Protein biosynthesis</keyword>
<dbReference type="Proteomes" id="UP000245908">
    <property type="component" value="Unassembled WGS sequence"/>
</dbReference>
<evidence type="ECO:0000259" key="5">
    <source>
        <dbReference type="PROSITE" id="PS50296"/>
    </source>
</evidence>
<dbReference type="InterPro" id="IPR001950">
    <property type="entry name" value="SUI1"/>
</dbReference>
<dbReference type="PANTHER" id="PTHR12789">
    <property type="entry name" value="DENSITY-REGULATED PROTEIN HOMOLOG"/>
    <property type="match status" value="1"/>
</dbReference>
<sequence>MKKKLFSGLPIDLENTTKEIGKEFQKIIVRAEKRSYGKIVTILEGVDPSIAKETLKTLKQKLGCGGTYKDNLIELQGDHREKIKKLLLELGFKEENIEISNEIE</sequence>
<dbReference type="PANTHER" id="PTHR12789:SF0">
    <property type="entry name" value="DENSITY-REGULATED PROTEIN"/>
    <property type="match status" value="1"/>
</dbReference>
<evidence type="ECO:0000313" key="6">
    <source>
        <dbReference type="EMBL" id="PVU70813.1"/>
    </source>
</evidence>
<accession>A0A2T9WSJ0</accession>